<feature type="transmembrane region" description="Helical" evidence="12">
    <location>
        <begin position="84"/>
        <end position="105"/>
    </location>
</feature>
<comment type="catalytic activity">
    <reaction evidence="11">
        <text>methanethiol + S-adenosyl-L-methionine = dimethyl sulfide + S-adenosyl-L-homocysteine + H(+)</text>
        <dbReference type="Rhea" id="RHEA:50428"/>
        <dbReference type="ChEBI" id="CHEBI:15378"/>
        <dbReference type="ChEBI" id="CHEBI:16007"/>
        <dbReference type="ChEBI" id="CHEBI:17437"/>
        <dbReference type="ChEBI" id="CHEBI:57856"/>
        <dbReference type="ChEBI" id="CHEBI:59789"/>
        <dbReference type="EC" id="2.1.1.334"/>
    </reaction>
</comment>
<keyword evidence="6" id="KW-0808">Transferase</keyword>
<evidence type="ECO:0000256" key="8">
    <source>
        <dbReference type="ARBA" id="ARBA00022692"/>
    </source>
</evidence>
<comment type="subcellular location">
    <subcellularLocation>
        <location evidence="2">Membrane</location>
        <topology evidence="2">Multi-pass membrane protein</topology>
    </subcellularLocation>
</comment>
<keyword evidence="9 12" id="KW-1133">Transmembrane helix</keyword>
<organism evidence="13 14">
    <name type="scientific">Sphingomonas natans</name>
    <dbReference type="NCBI Taxonomy" id="3063330"/>
    <lineage>
        <taxon>Bacteria</taxon>
        <taxon>Pseudomonadati</taxon>
        <taxon>Pseudomonadota</taxon>
        <taxon>Alphaproteobacteria</taxon>
        <taxon>Sphingomonadales</taxon>
        <taxon>Sphingomonadaceae</taxon>
        <taxon>Sphingomonas</taxon>
    </lineage>
</organism>
<evidence type="ECO:0000256" key="1">
    <source>
        <dbReference type="ARBA" id="ARBA00002096"/>
    </source>
</evidence>
<sequence>MSRVAHLLFGIVAYGVFLGVFLYLIGFVGDLAVLPRTVDHPASALAPVAAIAVDALLILVFGLQHSIMARAGFKAAWTRIVPEAIERSLFVLFASAALVLLFLFWQPLRGDVWDVRGTLGAPLLWVVFGAGWGIVLLSTFLINHFELFGLSQVWNQLRQRPAAAPVLRQPLLYKLVRHPLYSGFFIAFWATPHMSYGHALLAVGMSVYMLIAIVYEERDLVRMFGQDYEEYRGRVGKLAPRLRRAR</sequence>
<comment type="function">
    <text evidence="1">Catalyzes the methylation of methanethiol (MeSH) to yield dimethylsulphide (DMS).</text>
</comment>
<evidence type="ECO:0000256" key="6">
    <source>
        <dbReference type="ARBA" id="ARBA00022679"/>
    </source>
</evidence>
<keyword evidence="10 12" id="KW-0472">Membrane</keyword>
<dbReference type="Gene3D" id="1.20.120.1630">
    <property type="match status" value="1"/>
</dbReference>
<evidence type="ECO:0000256" key="4">
    <source>
        <dbReference type="ARBA" id="ARBA00012149"/>
    </source>
</evidence>
<evidence type="ECO:0000256" key="3">
    <source>
        <dbReference type="ARBA" id="ARBA00010631"/>
    </source>
</evidence>
<evidence type="ECO:0000256" key="5">
    <source>
        <dbReference type="ARBA" id="ARBA00022603"/>
    </source>
</evidence>
<feature type="transmembrane region" description="Helical" evidence="12">
    <location>
        <begin position="171"/>
        <end position="190"/>
    </location>
</feature>
<protein>
    <recommendedName>
        <fullName evidence="4">methanethiol S-methyltransferase</fullName>
        <ecNumber evidence="4">2.1.1.334</ecNumber>
    </recommendedName>
</protein>
<dbReference type="EC" id="2.1.1.334" evidence="4"/>
<dbReference type="InterPro" id="IPR033580">
    <property type="entry name" value="Nurim-like"/>
</dbReference>
<dbReference type="PANTHER" id="PTHR31040:SF1">
    <property type="entry name" value="NURIM"/>
    <property type="match status" value="1"/>
</dbReference>
<evidence type="ECO:0000256" key="9">
    <source>
        <dbReference type="ARBA" id="ARBA00022989"/>
    </source>
</evidence>
<feature type="transmembrane region" description="Helical" evidence="12">
    <location>
        <begin position="7"/>
        <end position="25"/>
    </location>
</feature>
<keyword evidence="7" id="KW-0949">S-adenosyl-L-methionine</keyword>
<name>A0ABT8Y4D6_9SPHN</name>
<dbReference type="NCBIfam" id="NF045656">
    <property type="entry name" value="MeththiolMtaseMddA"/>
    <property type="match status" value="1"/>
</dbReference>
<comment type="caution">
    <text evidence="13">The sequence shown here is derived from an EMBL/GenBank/DDBJ whole genome shotgun (WGS) entry which is preliminary data.</text>
</comment>
<evidence type="ECO:0000256" key="7">
    <source>
        <dbReference type="ARBA" id="ARBA00022691"/>
    </source>
</evidence>
<comment type="similarity">
    <text evidence="3">Belongs to the nurim family.</text>
</comment>
<dbReference type="EMBL" id="JAUOTP010000001">
    <property type="protein sequence ID" value="MDO6413185.1"/>
    <property type="molecule type" value="Genomic_DNA"/>
</dbReference>
<proteinExistence type="inferred from homology"/>
<dbReference type="InterPro" id="IPR054700">
    <property type="entry name" value="MddA"/>
</dbReference>
<feature type="transmembrane region" description="Helical" evidence="12">
    <location>
        <begin position="45"/>
        <end position="63"/>
    </location>
</feature>
<accession>A0ABT8Y4D6</accession>
<dbReference type="RefSeq" id="WP_303539498.1">
    <property type="nucleotide sequence ID" value="NZ_JAUOTP010000001.1"/>
</dbReference>
<reference evidence="13" key="1">
    <citation type="submission" date="2023-07" db="EMBL/GenBank/DDBJ databases">
        <authorList>
            <person name="Kim M."/>
        </authorList>
    </citation>
    <scope>NUCLEOTIDE SEQUENCE</scope>
    <source>
        <strain evidence="13">BIUV-7</strain>
    </source>
</reference>
<gene>
    <name evidence="13" type="ORF">Q4F19_02205</name>
</gene>
<evidence type="ECO:0000256" key="11">
    <source>
        <dbReference type="ARBA" id="ARBA00048134"/>
    </source>
</evidence>
<keyword evidence="14" id="KW-1185">Reference proteome</keyword>
<evidence type="ECO:0000313" key="13">
    <source>
        <dbReference type="EMBL" id="MDO6413185.1"/>
    </source>
</evidence>
<evidence type="ECO:0000256" key="12">
    <source>
        <dbReference type="SAM" id="Phobius"/>
    </source>
</evidence>
<dbReference type="Proteomes" id="UP001169764">
    <property type="component" value="Unassembled WGS sequence"/>
</dbReference>
<evidence type="ECO:0000256" key="2">
    <source>
        <dbReference type="ARBA" id="ARBA00004141"/>
    </source>
</evidence>
<dbReference type="PANTHER" id="PTHR31040">
    <property type="entry name" value="NURIM"/>
    <property type="match status" value="1"/>
</dbReference>
<feature type="transmembrane region" description="Helical" evidence="12">
    <location>
        <begin position="125"/>
        <end position="150"/>
    </location>
</feature>
<keyword evidence="8 12" id="KW-0812">Transmembrane</keyword>
<evidence type="ECO:0000256" key="10">
    <source>
        <dbReference type="ARBA" id="ARBA00023136"/>
    </source>
</evidence>
<feature type="transmembrane region" description="Helical" evidence="12">
    <location>
        <begin position="196"/>
        <end position="215"/>
    </location>
</feature>
<keyword evidence="5" id="KW-0489">Methyltransferase</keyword>
<evidence type="ECO:0000313" key="14">
    <source>
        <dbReference type="Proteomes" id="UP001169764"/>
    </source>
</evidence>